<reference evidence="2 3" key="1">
    <citation type="journal article" date="2017" name="Elife">
        <title>Extensive horizontal gene transfer in cheese-associated bacteria.</title>
        <authorList>
            <person name="Bonham K.S."/>
            <person name="Wolfe B.E."/>
            <person name="Dutton R.J."/>
        </authorList>
    </citation>
    <scope>NUCLEOTIDE SEQUENCE [LARGE SCALE GENOMIC DNA]</scope>
    <source>
        <strain evidence="2 3">JB182</strain>
    </source>
</reference>
<evidence type="ECO:0000313" key="2">
    <source>
        <dbReference type="EMBL" id="PMQ21688.1"/>
    </source>
</evidence>
<dbReference type="AlphaFoldDB" id="A0A2N7S6C3"/>
<proteinExistence type="predicted"/>
<dbReference type="Gene3D" id="3.90.1200.10">
    <property type="match status" value="1"/>
</dbReference>
<comment type="caution">
    <text evidence="2">The sequence shown here is derived from an EMBL/GenBank/DDBJ whole genome shotgun (WGS) entry which is preliminary data.</text>
</comment>
<evidence type="ECO:0000259" key="1">
    <source>
        <dbReference type="Pfam" id="PF01636"/>
    </source>
</evidence>
<evidence type="ECO:0000313" key="3">
    <source>
        <dbReference type="Proteomes" id="UP000235739"/>
    </source>
</evidence>
<sequence length="297" mass="32951">MTFNSQITSPQQAAEELALNRGAHDLRLLGAGVEFLFFSTRAGTRREGYRVPRARVFDTVNNPGIQALELQRKELRLSAWALGHGVPSANPTELVDQGGYSVLVTEVIDDDQTPVNQQALGAVLAKMHQVEPLASEVARCPDIYDYLAQRIGDRHSRISTDHQLPALPKPTHLAKVLQRSLHRVSQLHLDIRRQNIRVAAGEPRALFDWSNALTAAPELEMARIREYAQIPENALDYMDILAGYRAYGGTIDESTTAWAVLRLDAALMLAGVFTSVSPNEELASVFLNRVRILLQDL</sequence>
<dbReference type="EMBL" id="PNQX01000001">
    <property type="protein sequence ID" value="PMQ21688.1"/>
    <property type="molecule type" value="Genomic_DNA"/>
</dbReference>
<dbReference type="InterPro" id="IPR011009">
    <property type="entry name" value="Kinase-like_dom_sf"/>
</dbReference>
<dbReference type="Proteomes" id="UP000235739">
    <property type="component" value="Unassembled WGS sequence"/>
</dbReference>
<gene>
    <name evidence="2" type="ORF">CIK84_09225</name>
</gene>
<dbReference type="RefSeq" id="WP_102598165.1">
    <property type="nucleotide sequence ID" value="NZ_JBQDTY010000006.1"/>
</dbReference>
<feature type="domain" description="Aminoglycoside phosphotransferase" evidence="1">
    <location>
        <begin position="67"/>
        <end position="245"/>
    </location>
</feature>
<dbReference type="Pfam" id="PF01636">
    <property type="entry name" value="APH"/>
    <property type="match status" value="1"/>
</dbReference>
<accession>A0A2N7S6C3</accession>
<dbReference type="InterPro" id="IPR002575">
    <property type="entry name" value="Aminoglycoside_PTrfase"/>
</dbReference>
<dbReference type="SUPFAM" id="SSF56112">
    <property type="entry name" value="Protein kinase-like (PK-like)"/>
    <property type="match status" value="1"/>
</dbReference>
<name>A0A2N7S6C3_9MICC</name>
<organism evidence="2 3">
    <name type="scientific">Glutamicibacter arilaitensis</name>
    <dbReference type="NCBI Taxonomy" id="256701"/>
    <lineage>
        <taxon>Bacteria</taxon>
        <taxon>Bacillati</taxon>
        <taxon>Actinomycetota</taxon>
        <taxon>Actinomycetes</taxon>
        <taxon>Micrococcales</taxon>
        <taxon>Micrococcaceae</taxon>
        <taxon>Glutamicibacter</taxon>
    </lineage>
</organism>
<protein>
    <recommendedName>
        <fullName evidence="1">Aminoglycoside phosphotransferase domain-containing protein</fullName>
    </recommendedName>
</protein>